<dbReference type="Proteomes" id="UP000645390">
    <property type="component" value="Unassembled WGS sequence"/>
</dbReference>
<evidence type="ECO:0000256" key="7">
    <source>
        <dbReference type="ARBA" id="ARBA00023004"/>
    </source>
</evidence>
<name>A0ABQ2BE62_9SPHI</name>
<evidence type="ECO:0000259" key="8">
    <source>
        <dbReference type="Pfam" id="PF00199"/>
    </source>
</evidence>
<dbReference type="SUPFAM" id="SSF56634">
    <property type="entry name" value="Heme-dependent catalase-like"/>
    <property type="match status" value="1"/>
</dbReference>
<comment type="similarity">
    <text evidence="1">Belongs to the catalase family.</text>
</comment>
<dbReference type="RefSeq" id="WP_308785473.1">
    <property type="nucleotide sequence ID" value="NZ_BMDJ01000002.1"/>
</dbReference>
<dbReference type="PANTHER" id="PTHR11465:SF9">
    <property type="entry name" value="CATALASE"/>
    <property type="match status" value="1"/>
</dbReference>
<dbReference type="InterPro" id="IPR020835">
    <property type="entry name" value="Catalase_sf"/>
</dbReference>
<dbReference type="EMBL" id="BMDJ01000002">
    <property type="protein sequence ID" value="GGI24078.1"/>
    <property type="molecule type" value="Genomic_DNA"/>
</dbReference>
<dbReference type="InterPro" id="IPR018028">
    <property type="entry name" value="Catalase"/>
</dbReference>
<evidence type="ECO:0000313" key="10">
    <source>
        <dbReference type="Proteomes" id="UP000645390"/>
    </source>
</evidence>
<evidence type="ECO:0000256" key="4">
    <source>
        <dbReference type="ARBA" id="ARBA00022617"/>
    </source>
</evidence>
<keyword evidence="3" id="KW-0575">Peroxidase</keyword>
<gene>
    <name evidence="9" type="ORF">GCM10008119_10860</name>
</gene>
<evidence type="ECO:0000313" key="9">
    <source>
        <dbReference type="EMBL" id="GGI24078.1"/>
    </source>
</evidence>
<dbReference type="InterPro" id="IPR011614">
    <property type="entry name" value="Catalase_core"/>
</dbReference>
<keyword evidence="6" id="KW-0560">Oxidoreductase</keyword>
<evidence type="ECO:0000256" key="1">
    <source>
        <dbReference type="ARBA" id="ARBA00005329"/>
    </source>
</evidence>
<accession>A0ABQ2BE62</accession>
<sequence length="102" mass="11899">MLQGRILSYPDAQRYRLGVNYEQIPVNRCPFMTNNYQRDGLMAINGNGSSNPNYFPNSFDDIEVDESYKQPVWPLDSLLADQYDRNEQVKTTITHNQEIFFA</sequence>
<evidence type="ECO:0000256" key="5">
    <source>
        <dbReference type="ARBA" id="ARBA00022723"/>
    </source>
</evidence>
<keyword evidence="5" id="KW-0479">Metal-binding</keyword>
<comment type="caution">
    <text evidence="9">The sequence shown here is derived from an EMBL/GenBank/DDBJ whole genome shotgun (WGS) entry which is preliminary data.</text>
</comment>
<proteinExistence type="inferred from homology"/>
<evidence type="ECO:0000256" key="2">
    <source>
        <dbReference type="ARBA" id="ARBA00012314"/>
    </source>
</evidence>
<reference evidence="10" key="1">
    <citation type="journal article" date="2019" name="Int. J. Syst. Evol. Microbiol.">
        <title>The Global Catalogue of Microorganisms (GCM) 10K type strain sequencing project: providing services to taxonomists for standard genome sequencing and annotation.</title>
        <authorList>
            <consortium name="The Broad Institute Genomics Platform"/>
            <consortium name="The Broad Institute Genome Sequencing Center for Infectious Disease"/>
            <person name="Wu L."/>
            <person name="Ma J."/>
        </authorList>
    </citation>
    <scope>NUCLEOTIDE SEQUENCE [LARGE SCALE GENOMIC DNA]</scope>
    <source>
        <strain evidence="10">CCM 8939</strain>
    </source>
</reference>
<feature type="domain" description="Catalase core" evidence="8">
    <location>
        <begin position="1"/>
        <end position="60"/>
    </location>
</feature>
<dbReference type="PANTHER" id="PTHR11465">
    <property type="entry name" value="CATALASE"/>
    <property type="match status" value="1"/>
</dbReference>
<organism evidence="9 10">
    <name type="scientific">Pedobacter mendelii</name>
    <dbReference type="NCBI Taxonomy" id="1908240"/>
    <lineage>
        <taxon>Bacteria</taxon>
        <taxon>Pseudomonadati</taxon>
        <taxon>Bacteroidota</taxon>
        <taxon>Sphingobacteriia</taxon>
        <taxon>Sphingobacteriales</taxon>
        <taxon>Sphingobacteriaceae</taxon>
        <taxon>Pedobacter</taxon>
    </lineage>
</organism>
<evidence type="ECO:0000256" key="3">
    <source>
        <dbReference type="ARBA" id="ARBA00022559"/>
    </source>
</evidence>
<protein>
    <recommendedName>
        <fullName evidence="2">catalase</fullName>
        <ecNumber evidence="2">1.11.1.6</ecNumber>
    </recommendedName>
</protein>
<dbReference type="EC" id="1.11.1.6" evidence="2"/>
<keyword evidence="7" id="KW-0408">Iron</keyword>
<evidence type="ECO:0000256" key="6">
    <source>
        <dbReference type="ARBA" id="ARBA00023002"/>
    </source>
</evidence>
<keyword evidence="10" id="KW-1185">Reference proteome</keyword>
<dbReference type="Gene3D" id="2.40.180.10">
    <property type="entry name" value="Catalase core domain"/>
    <property type="match status" value="1"/>
</dbReference>
<keyword evidence="4" id="KW-0349">Heme</keyword>
<dbReference type="Pfam" id="PF00199">
    <property type="entry name" value="Catalase"/>
    <property type="match status" value="1"/>
</dbReference>